<evidence type="ECO:0000313" key="15">
    <source>
        <dbReference type="EMBL" id="QQO08333.1"/>
    </source>
</evidence>
<keyword evidence="4" id="KW-1003">Cell membrane</keyword>
<evidence type="ECO:0000256" key="4">
    <source>
        <dbReference type="ARBA" id="ARBA00022475"/>
    </source>
</evidence>
<keyword evidence="8" id="KW-0915">Sodium</keyword>
<evidence type="ECO:0000313" key="16">
    <source>
        <dbReference type="Proteomes" id="UP000595917"/>
    </source>
</evidence>
<gene>
    <name evidence="15" type="ORF">JFL75_15550</name>
</gene>
<evidence type="ECO:0000256" key="13">
    <source>
        <dbReference type="RuleBase" id="RU362091"/>
    </source>
</evidence>
<name>A0A7T7XLA1_9SPIR</name>
<dbReference type="InterPro" id="IPR050277">
    <property type="entry name" value="Sodium:Solute_Symporter"/>
</dbReference>
<dbReference type="GO" id="GO:0006814">
    <property type="term" value="P:sodium ion transport"/>
    <property type="evidence" value="ECO:0007669"/>
    <property type="project" value="UniProtKB-KW"/>
</dbReference>
<proteinExistence type="inferred from homology"/>
<feature type="transmembrane region" description="Helical" evidence="14">
    <location>
        <begin position="6"/>
        <end position="23"/>
    </location>
</feature>
<dbReference type="PANTHER" id="PTHR48086:SF3">
    <property type="entry name" value="SODIUM_PROLINE SYMPORTER"/>
    <property type="match status" value="1"/>
</dbReference>
<dbReference type="InterPro" id="IPR001734">
    <property type="entry name" value="Na/solute_symporter"/>
</dbReference>
<keyword evidence="7 14" id="KW-1133">Transmembrane helix</keyword>
<keyword evidence="5 14" id="KW-0812">Transmembrane</keyword>
<dbReference type="RefSeq" id="WP_215625639.1">
    <property type="nucleotide sequence ID" value="NZ_CP067089.2"/>
</dbReference>
<feature type="transmembrane region" description="Helical" evidence="14">
    <location>
        <begin position="72"/>
        <end position="91"/>
    </location>
</feature>
<evidence type="ECO:0000256" key="12">
    <source>
        <dbReference type="ARBA" id="ARBA00033708"/>
    </source>
</evidence>
<dbReference type="PROSITE" id="PS50283">
    <property type="entry name" value="NA_SOLUT_SYMP_3"/>
    <property type="match status" value="1"/>
</dbReference>
<feature type="transmembrane region" description="Helical" evidence="14">
    <location>
        <begin position="157"/>
        <end position="178"/>
    </location>
</feature>
<evidence type="ECO:0000256" key="11">
    <source>
        <dbReference type="ARBA" id="ARBA00023201"/>
    </source>
</evidence>
<dbReference type="EMBL" id="CP067089">
    <property type="protein sequence ID" value="QQO08333.1"/>
    <property type="molecule type" value="Genomic_DNA"/>
</dbReference>
<comment type="subcellular location">
    <subcellularLocation>
        <location evidence="1">Cell membrane</location>
        <topology evidence="1">Multi-pass membrane protein</topology>
    </subcellularLocation>
</comment>
<evidence type="ECO:0000256" key="10">
    <source>
        <dbReference type="ARBA" id="ARBA00023136"/>
    </source>
</evidence>
<dbReference type="Gene3D" id="1.20.1730.10">
    <property type="entry name" value="Sodium/glucose cotransporter"/>
    <property type="match status" value="1"/>
</dbReference>
<evidence type="ECO:0000256" key="14">
    <source>
        <dbReference type="SAM" id="Phobius"/>
    </source>
</evidence>
<keyword evidence="3" id="KW-0813">Transport</keyword>
<dbReference type="Pfam" id="PF00474">
    <property type="entry name" value="SSF"/>
    <property type="match status" value="1"/>
</dbReference>
<dbReference type="GO" id="GO:0015293">
    <property type="term" value="F:symporter activity"/>
    <property type="evidence" value="ECO:0007669"/>
    <property type="project" value="UniProtKB-KW"/>
</dbReference>
<feature type="transmembrane region" description="Helical" evidence="14">
    <location>
        <begin position="368"/>
        <end position="387"/>
    </location>
</feature>
<evidence type="ECO:0000256" key="6">
    <source>
        <dbReference type="ARBA" id="ARBA00022847"/>
    </source>
</evidence>
<evidence type="ECO:0000256" key="7">
    <source>
        <dbReference type="ARBA" id="ARBA00022989"/>
    </source>
</evidence>
<feature type="transmembrane region" description="Helical" evidence="14">
    <location>
        <begin position="120"/>
        <end position="137"/>
    </location>
</feature>
<dbReference type="InterPro" id="IPR038377">
    <property type="entry name" value="Na/Glc_symporter_sf"/>
</dbReference>
<evidence type="ECO:0000256" key="3">
    <source>
        <dbReference type="ARBA" id="ARBA00022448"/>
    </source>
</evidence>
<comment type="catalytic activity">
    <reaction evidence="12">
        <text>L-proline(in) + Na(+)(in) = L-proline(out) + Na(+)(out)</text>
        <dbReference type="Rhea" id="RHEA:28967"/>
        <dbReference type="ChEBI" id="CHEBI:29101"/>
        <dbReference type="ChEBI" id="CHEBI:60039"/>
    </reaction>
</comment>
<evidence type="ECO:0000256" key="2">
    <source>
        <dbReference type="ARBA" id="ARBA00006434"/>
    </source>
</evidence>
<keyword evidence="6" id="KW-0769">Symport</keyword>
<feature type="transmembrane region" description="Helical" evidence="14">
    <location>
        <begin position="452"/>
        <end position="472"/>
    </location>
</feature>
<feature type="transmembrane region" description="Helical" evidence="14">
    <location>
        <begin position="190"/>
        <end position="210"/>
    </location>
</feature>
<keyword evidence="16" id="KW-1185">Reference proteome</keyword>
<reference evidence="15" key="1">
    <citation type="submission" date="2021-01" db="EMBL/GenBank/DDBJ databases">
        <title>Description of Breznakiella homolactica.</title>
        <authorList>
            <person name="Song Y."/>
            <person name="Brune A."/>
        </authorList>
    </citation>
    <scope>NUCLEOTIDE SEQUENCE</scope>
    <source>
        <strain evidence="15">RmG30</strain>
    </source>
</reference>
<sequence>MIGIVFLSIFFALMIGIGIWGMRKTKTLGDFFLGGRNMGPWVSAVAYGTSYFSAVLFIGFAGTQGWQFGLNALWIALGNAVIGALGAWLILARRTRRMTQNLDTMTMPEFLQKRYGASHLKPIAATVIFFFLLPYSASVFKGLGHLFETVFGISYDLALILMIAFTGVYLILGGYFAVAVTDFIQGMIMFFGAIAMVAVLFGKGGGFTAVIEGIRENYPLHIPESQRPSILTIGSLVFMTSFGTWGLPQMAQKFYAIRNERVIPKAAVVTTIFAAVIGFSAYLVGISSHVFFTLETIPRDASGQILYDLIVPTLLTEHLPEALMALIMLLVLSASMSTLSSLVLVSSSAVAIDLIPIQIDEKTGKDRSVALMRFLSAVFIVISYLISRFQFSFIVTLMSLSWGAVSGAFAAPYIYGLFWKKCTKPAAYAGLISGLITEIILFFALGPAQSPLAASLAIIIPFGVVPAVSMFTKPPEQPLLDRAFEGL</sequence>
<feature type="transmembrane region" description="Helical" evidence="14">
    <location>
        <begin position="230"/>
        <end position="247"/>
    </location>
</feature>
<keyword evidence="9" id="KW-0406">Ion transport</keyword>
<feature type="transmembrane region" description="Helical" evidence="14">
    <location>
        <begin position="323"/>
        <end position="356"/>
    </location>
</feature>
<feature type="transmembrane region" description="Helical" evidence="14">
    <location>
        <begin position="393"/>
        <end position="415"/>
    </location>
</feature>
<evidence type="ECO:0000256" key="1">
    <source>
        <dbReference type="ARBA" id="ARBA00004651"/>
    </source>
</evidence>
<protein>
    <submittedName>
        <fullName evidence="15">Sodium/solute symporter</fullName>
    </submittedName>
</protein>
<accession>A0A7T7XLA1</accession>
<evidence type="ECO:0000256" key="9">
    <source>
        <dbReference type="ARBA" id="ARBA00023065"/>
    </source>
</evidence>
<dbReference type="GO" id="GO:0005886">
    <property type="term" value="C:plasma membrane"/>
    <property type="evidence" value="ECO:0007669"/>
    <property type="project" value="UniProtKB-SubCell"/>
</dbReference>
<feature type="transmembrane region" description="Helical" evidence="14">
    <location>
        <begin position="268"/>
        <end position="292"/>
    </location>
</feature>
<dbReference type="PANTHER" id="PTHR48086">
    <property type="entry name" value="SODIUM/PROLINE SYMPORTER-RELATED"/>
    <property type="match status" value="1"/>
</dbReference>
<dbReference type="AlphaFoldDB" id="A0A7T7XLA1"/>
<comment type="similarity">
    <text evidence="2 13">Belongs to the sodium:solute symporter (SSF) (TC 2.A.21) family.</text>
</comment>
<organism evidence="15 16">
    <name type="scientific">Breznakiella homolactica</name>
    <dbReference type="NCBI Taxonomy" id="2798577"/>
    <lineage>
        <taxon>Bacteria</taxon>
        <taxon>Pseudomonadati</taxon>
        <taxon>Spirochaetota</taxon>
        <taxon>Spirochaetia</taxon>
        <taxon>Spirochaetales</taxon>
        <taxon>Breznakiellaceae</taxon>
        <taxon>Breznakiella</taxon>
    </lineage>
</organism>
<evidence type="ECO:0000256" key="5">
    <source>
        <dbReference type="ARBA" id="ARBA00022692"/>
    </source>
</evidence>
<feature type="transmembrane region" description="Helical" evidence="14">
    <location>
        <begin position="427"/>
        <end position="446"/>
    </location>
</feature>
<feature type="transmembrane region" description="Helical" evidence="14">
    <location>
        <begin position="44"/>
        <end position="66"/>
    </location>
</feature>
<keyword evidence="11" id="KW-0739">Sodium transport</keyword>
<dbReference type="KEGG" id="bhc:JFL75_15550"/>
<evidence type="ECO:0000256" key="8">
    <source>
        <dbReference type="ARBA" id="ARBA00023053"/>
    </source>
</evidence>
<keyword evidence="10 14" id="KW-0472">Membrane</keyword>
<dbReference type="Proteomes" id="UP000595917">
    <property type="component" value="Chromosome"/>
</dbReference>
<dbReference type="NCBIfam" id="TIGR00813">
    <property type="entry name" value="sss"/>
    <property type="match status" value="1"/>
</dbReference>